<organism evidence="3 4">
    <name type="scientific">Flagellimonas oceani</name>
    <dbReference type="NCBI Taxonomy" id="2698672"/>
    <lineage>
        <taxon>Bacteria</taxon>
        <taxon>Pseudomonadati</taxon>
        <taxon>Bacteroidota</taxon>
        <taxon>Flavobacteriia</taxon>
        <taxon>Flavobacteriales</taxon>
        <taxon>Flavobacteriaceae</taxon>
        <taxon>Flagellimonas</taxon>
    </lineage>
</organism>
<evidence type="ECO:0000313" key="3">
    <source>
        <dbReference type="EMBL" id="QII46500.1"/>
    </source>
</evidence>
<dbReference type="SUPFAM" id="SSF49373">
    <property type="entry name" value="Invasin/intimin cell-adhesion fragments"/>
    <property type="match status" value="2"/>
</dbReference>
<dbReference type="Pfam" id="PF02368">
    <property type="entry name" value="Big_2"/>
    <property type="match status" value="2"/>
</dbReference>
<dbReference type="EMBL" id="CP049616">
    <property type="protein sequence ID" value="QII46500.1"/>
    <property type="molecule type" value="Genomic_DNA"/>
</dbReference>
<feature type="domain" description="BIG2" evidence="2">
    <location>
        <begin position="120"/>
        <end position="196"/>
    </location>
</feature>
<dbReference type="SUPFAM" id="SSF81296">
    <property type="entry name" value="E set domains"/>
    <property type="match status" value="1"/>
</dbReference>
<feature type="domain" description="BIG2" evidence="2">
    <location>
        <begin position="201"/>
        <end position="279"/>
    </location>
</feature>
<dbReference type="SMART" id="SM00635">
    <property type="entry name" value="BID_2"/>
    <property type="match status" value="2"/>
</dbReference>
<evidence type="ECO:0000259" key="2">
    <source>
        <dbReference type="SMART" id="SM00635"/>
    </source>
</evidence>
<dbReference type="Gene3D" id="2.60.40.10">
    <property type="entry name" value="Immunoglobulins"/>
    <property type="match status" value="1"/>
</dbReference>
<dbReference type="Pfam" id="PF01833">
    <property type="entry name" value="TIG"/>
    <property type="match status" value="1"/>
</dbReference>
<dbReference type="PROSITE" id="PS51257">
    <property type="entry name" value="PROKAR_LIPOPROTEIN"/>
    <property type="match status" value="1"/>
</dbReference>
<evidence type="ECO:0000256" key="1">
    <source>
        <dbReference type="SAM" id="SignalP"/>
    </source>
</evidence>
<dbReference type="InterPro" id="IPR014756">
    <property type="entry name" value="Ig_E-set"/>
</dbReference>
<dbReference type="CDD" id="cd00603">
    <property type="entry name" value="IPT_PCSR"/>
    <property type="match status" value="1"/>
</dbReference>
<gene>
    <name evidence="3" type="ORF">GVT53_18025</name>
</gene>
<dbReference type="InterPro" id="IPR003343">
    <property type="entry name" value="Big_2"/>
</dbReference>
<sequence length="578" mass="60710">MKKFSTWAALALSVCLFVLSCGKDDGPDTPKTGDAPTITSFTPTSGAVGTEVTINGTNFDDTSANNTVKFGDVAASVSSATATKLMVEVPTGATSSKITVTVDGEIATSTGTFTVTEEDAPLSIALNEDALTLYPYPAYTAMLEVTTAIGEDTVAWSSSDETVATVDADGLVTPLKIGETTITANVGGTTATCTVSVVDGPVTKLELDKEGLELFTGDTGELSIFALEADVEQTSAPVWSSDNTDVATVGQEGNVTAVGAGQATITVTVDNASATSTIVVQPNVYVAGRDNNQPVLWINGEKTVLSEENGYARSVYVDGDDVYVAGQLNKHPALWKNGEVTLLAENSEAVENEATSVYVDNGVVYVAGQERRNSSFAPLLWVDGTEQVLPFLEGGIIDPQDGLLGSVYVKEGKIYVAGTQTTGFAQAYAATLWENGLQVPLEDVSFEFNVVSYAYSVFVDDNSDVFVAGKGQDEGAVYWKNGAKNVLSGVLSSRAKSVYVSNGNVYCSGFLNAKPALWTNNQVEFLSDDGGSAEEVFVDNDVVYVAGEVSDFATLWIDGEPMELPSEASSYAHSVFVK</sequence>
<evidence type="ECO:0000313" key="4">
    <source>
        <dbReference type="Proteomes" id="UP000502928"/>
    </source>
</evidence>
<feature type="signal peptide" evidence="1">
    <location>
        <begin position="1"/>
        <end position="20"/>
    </location>
</feature>
<dbReference type="Gene3D" id="2.60.40.1080">
    <property type="match status" value="2"/>
</dbReference>
<dbReference type="AlphaFoldDB" id="A0A6G7J730"/>
<accession>A0A6G7J730</accession>
<dbReference type="InterPro" id="IPR002909">
    <property type="entry name" value="IPT_dom"/>
</dbReference>
<keyword evidence="4" id="KW-1185">Reference proteome</keyword>
<dbReference type="InterPro" id="IPR008964">
    <property type="entry name" value="Invasin/intimin_cell_adhesion"/>
</dbReference>
<dbReference type="Proteomes" id="UP000502928">
    <property type="component" value="Chromosome"/>
</dbReference>
<name>A0A6G7J730_9FLAO</name>
<dbReference type="KEGG" id="mut:GVT53_18025"/>
<reference evidence="3 4" key="1">
    <citation type="submission" date="2020-02" db="EMBL/GenBank/DDBJ databases">
        <title>Complete genome of Muricauda sp. 501str8.</title>
        <authorList>
            <person name="Dong B."/>
            <person name="Zhu S."/>
            <person name="Yang J."/>
            <person name="Chen J."/>
        </authorList>
    </citation>
    <scope>NUCLEOTIDE SEQUENCE [LARGE SCALE GENOMIC DNA]</scope>
    <source>
        <strain evidence="3 4">501str8</strain>
    </source>
</reference>
<feature type="chain" id="PRO_5026099006" description="BIG2 domain-containing protein" evidence="1">
    <location>
        <begin position="21"/>
        <end position="578"/>
    </location>
</feature>
<dbReference type="RefSeq" id="WP_166249872.1">
    <property type="nucleotide sequence ID" value="NZ_CP049616.1"/>
</dbReference>
<protein>
    <recommendedName>
        <fullName evidence="2">BIG2 domain-containing protein</fullName>
    </recommendedName>
</protein>
<dbReference type="InterPro" id="IPR013783">
    <property type="entry name" value="Ig-like_fold"/>
</dbReference>
<proteinExistence type="predicted"/>
<keyword evidence="1" id="KW-0732">Signal</keyword>